<dbReference type="Gene3D" id="3.10.180.10">
    <property type="entry name" value="2,3-Dihydroxybiphenyl 1,2-Dioxygenase, domain 1"/>
    <property type="match status" value="1"/>
</dbReference>
<dbReference type="InterPro" id="IPR051785">
    <property type="entry name" value="MMCE/EMCE_epimerase"/>
</dbReference>
<evidence type="ECO:0000256" key="1">
    <source>
        <dbReference type="ARBA" id="ARBA00022723"/>
    </source>
</evidence>
<proteinExistence type="predicted"/>
<evidence type="ECO:0000259" key="3">
    <source>
        <dbReference type="PROSITE" id="PS51819"/>
    </source>
</evidence>
<evidence type="ECO:0000256" key="2">
    <source>
        <dbReference type="SAM" id="MobiDB-lite"/>
    </source>
</evidence>
<gene>
    <name evidence="4" type="ORF">ACFSJ0_41340</name>
</gene>
<evidence type="ECO:0000313" key="4">
    <source>
        <dbReference type="EMBL" id="MFD1543546.1"/>
    </source>
</evidence>
<feature type="domain" description="VOC" evidence="3">
    <location>
        <begin position="2"/>
        <end position="129"/>
    </location>
</feature>
<dbReference type="PROSITE" id="PS51819">
    <property type="entry name" value="VOC"/>
    <property type="match status" value="1"/>
</dbReference>
<dbReference type="RefSeq" id="WP_378624544.1">
    <property type="nucleotide sequence ID" value="NZ_JBHUCM010000038.1"/>
</dbReference>
<protein>
    <submittedName>
        <fullName evidence="4">VOC family protein</fullName>
    </submittedName>
</protein>
<organism evidence="4 5">
    <name type="scientific">Nonomuraea guangzhouensis</name>
    <dbReference type="NCBI Taxonomy" id="1291555"/>
    <lineage>
        <taxon>Bacteria</taxon>
        <taxon>Bacillati</taxon>
        <taxon>Actinomycetota</taxon>
        <taxon>Actinomycetes</taxon>
        <taxon>Streptosporangiales</taxon>
        <taxon>Streptosporangiaceae</taxon>
        <taxon>Nonomuraea</taxon>
    </lineage>
</organism>
<dbReference type="PANTHER" id="PTHR43048">
    <property type="entry name" value="METHYLMALONYL-COA EPIMERASE"/>
    <property type="match status" value="1"/>
</dbReference>
<dbReference type="InterPro" id="IPR029068">
    <property type="entry name" value="Glyas_Bleomycin-R_OHBP_Dase"/>
</dbReference>
<dbReference type="EMBL" id="JBHUCM010000038">
    <property type="protein sequence ID" value="MFD1543546.1"/>
    <property type="molecule type" value="Genomic_DNA"/>
</dbReference>
<name>A0ABW4GL84_9ACTN</name>
<dbReference type="Proteomes" id="UP001597097">
    <property type="component" value="Unassembled WGS sequence"/>
</dbReference>
<accession>A0ABW4GL84</accession>
<dbReference type="PANTHER" id="PTHR43048:SF3">
    <property type="entry name" value="METHYLMALONYL-COA EPIMERASE, MITOCHONDRIAL"/>
    <property type="match status" value="1"/>
</dbReference>
<comment type="caution">
    <text evidence="4">The sequence shown here is derived from an EMBL/GenBank/DDBJ whole genome shotgun (WGS) entry which is preliminary data.</text>
</comment>
<dbReference type="SUPFAM" id="SSF54593">
    <property type="entry name" value="Glyoxalase/Bleomycin resistance protein/Dihydroxybiphenyl dioxygenase"/>
    <property type="match status" value="1"/>
</dbReference>
<dbReference type="Pfam" id="PF13669">
    <property type="entry name" value="Glyoxalase_4"/>
    <property type="match status" value="1"/>
</dbReference>
<feature type="compositionally biased region" description="Basic and acidic residues" evidence="2">
    <location>
        <begin position="254"/>
        <end position="263"/>
    </location>
</feature>
<dbReference type="InterPro" id="IPR037523">
    <property type="entry name" value="VOC_core"/>
</dbReference>
<feature type="region of interest" description="Disordered" evidence="2">
    <location>
        <begin position="241"/>
        <end position="263"/>
    </location>
</feature>
<evidence type="ECO:0000313" key="5">
    <source>
        <dbReference type="Proteomes" id="UP001597097"/>
    </source>
</evidence>
<keyword evidence="5" id="KW-1185">Reference proteome</keyword>
<reference evidence="5" key="1">
    <citation type="journal article" date="2019" name="Int. J. Syst. Evol. Microbiol.">
        <title>The Global Catalogue of Microorganisms (GCM) 10K type strain sequencing project: providing services to taxonomists for standard genome sequencing and annotation.</title>
        <authorList>
            <consortium name="The Broad Institute Genomics Platform"/>
            <consortium name="The Broad Institute Genome Sequencing Center for Infectious Disease"/>
            <person name="Wu L."/>
            <person name="Ma J."/>
        </authorList>
    </citation>
    <scope>NUCLEOTIDE SEQUENCE [LARGE SCALE GENOMIC DNA]</scope>
    <source>
        <strain evidence="5">CGMCC 1.15399</strain>
    </source>
</reference>
<keyword evidence="1" id="KW-0479">Metal-binding</keyword>
<sequence>MALDHTSFAVHDAMGWARRLRRELGATPIFGEQLAEFRYLLLHVGTADDGARVELLEPRGAGFLTRFLSARGEGPHHITFVVPDLRAMVAHARALGLTVVGEDHDHPPWREAFIAPDDKHGVVIQLAQSDRSYPPVEQLLSSRTRDLEDFPSSRGATEPLWWTQLWETAPGAVARLGTTHLASTDLGFSRLVFGDLLEARVAEDDSALDLSWPGGSVRVHAADRPGVTGMSLRGGPAGGIAIGPARLGTTGSRPDVRARNPYS</sequence>